<dbReference type="OrthoDB" id="9808277at2"/>
<keyword evidence="2" id="KW-0472">Membrane</keyword>
<reference evidence="4" key="1">
    <citation type="journal article" date="2014" name="Environ. Microbiol.">
        <title>Comparative genomics of the marine bacterial genus Glaciecola reveals the high degree of genomic diversity and genomic characteristic for cold adaptation.</title>
        <authorList>
            <person name="Qin Q.L."/>
            <person name="Xie B.B."/>
            <person name="Yu Y."/>
            <person name="Shu Y.L."/>
            <person name="Rong J.C."/>
            <person name="Zhang Y.J."/>
            <person name="Zhao D.L."/>
            <person name="Chen X.L."/>
            <person name="Zhang X.Y."/>
            <person name="Chen B."/>
            <person name="Zhou B.C."/>
            <person name="Zhang Y.Z."/>
        </authorList>
    </citation>
    <scope>NUCLEOTIDE SEQUENCE [LARGE SCALE GENOMIC DNA]</scope>
    <source>
        <strain evidence="4">ACAM 615</strain>
    </source>
</reference>
<comment type="caution">
    <text evidence="3">The sequence shown here is derived from an EMBL/GenBank/DDBJ whole genome shotgun (WGS) entry which is preliminary data.</text>
</comment>
<dbReference type="AlphaFoldDB" id="K6ZE83"/>
<dbReference type="Proteomes" id="UP000006251">
    <property type="component" value="Unassembled WGS sequence"/>
</dbReference>
<keyword evidence="1" id="KW-0175">Coiled coil</keyword>
<evidence type="ECO:0000256" key="2">
    <source>
        <dbReference type="SAM" id="Phobius"/>
    </source>
</evidence>
<name>K6ZE83_9ALTE</name>
<keyword evidence="4" id="KW-1185">Reference proteome</keyword>
<protein>
    <submittedName>
        <fullName evidence="3">Uncharacterized protein</fullName>
    </submittedName>
</protein>
<evidence type="ECO:0000313" key="3">
    <source>
        <dbReference type="EMBL" id="GAC28657.1"/>
    </source>
</evidence>
<dbReference type="EMBL" id="BAEQ01000028">
    <property type="protein sequence ID" value="GAC28657.1"/>
    <property type="molecule type" value="Genomic_DNA"/>
</dbReference>
<organism evidence="3 4">
    <name type="scientific">Brumicola pallidula DSM 14239 = ACAM 615</name>
    <dbReference type="NCBI Taxonomy" id="1121922"/>
    <lineage>
        <taxon>Bacteria</taxon>
        <taxon>Pseudomonadati</taxon>
        <taxon>Pseudomonadota</taxon>
        <taxon>Gammaproteobacteria</taxon>
        <taxon>Alteromonadales</taxon>
        <taxon>Alteromonadaceae</taxon>
        <taxon>Brumicola</taxon>
    </lineage>
</organism>
<feature type="transmembrane region" description="Helical" evidence="2">
    <location>
        <begin position="6"/>
        <end position="24"/>
    </location>
</feature>
<evidence type="ECO:0000256" key="1">
    <source>
        <dbReference type="SAM" id="Coils"/>
    </source>
</evidence>
<gene>
    <name evidence="3" type="ORF">GPAL_1795</name>
</gene>
<evidence type="ECO:0000313" key="4">
    <source>
        <dbReference type="Proteomes" id="UP000006251"/>
    </source>
</evidence>
<keyword evidence="2" id="KW-0812">Transmembrane</keyword>
<dbReference type="RefSeq" id="WP_006010970.1">
    <property type="nucleotide sequence ID" value="NZ_BAEQ01000028.1"/>
</dbReference>
<sequence>MFNRSIKYLVLVIINIVIITILLMDEDQKSDVFDTDYVINLLDNSKQLERQVTNLTAQNKFLETSSENVQRQIMQTRDMIDGSIERLRQCKSEQASMVALSEQQSLQRSKMASSQSFSAQVCSDNAVQVSFLNKQMISLKEQLTAANAGARSANTEKQILQSQLEKLNSSIEKFDEEKRLLQEINQQLESDLSSNIYVKQIYTAPTYCQPPRFEELVCVQRLLVRPQFSKKPFTDVQTTLTNPRGKIIGKFSFEATKAKLVNFPFPENTEQPAGEYTVNFAVDGQSLSEKIILKH</sequence>
<proteinExistence type="predicted"/>
<accession>K6ZE83</accession>
<keyword evidence="2" id="KW-1133">Transmembrane helix</keyword>
<feature type="coiled-coil region" evidence="1">
    <location>
        <begin position="150"/>
        <end position="191"/>
    </location>
</feature>
<feature type="coiled-coil region" evidence="1">
    <location>
        <begin position="38"/>
        <end position="72"/>
    </location>
</feature>